<dbReference type="AlphaFoldDB" id="A0A1V9E450"/>
<reference evidence="3" key="1">
    <citation type="submission" date="2016-04" db="EMBL/GenBank/DDBJ databases">
        <authorList>
            <person name="Chen L."/>
            <person name="Zhuang W."/>
            <person name="Wang G."/>
        </authorList>
    </citation>
    <scope>NUCLEOTIDE SEQUENCE [LARGE SCALE GENOMIC DNA]</scope>
    <source>
        <strain evidence="3">17621</strain>
    </source>
</reference>
<dbReference type="Proteomes" id="UP000192610">
    <property type="component" value="Unassembled WGS sequence"/>
</dbReference>
<organism evidence="2 3">
    <name type="scientific">Niastella yeongjuensis</name>
    <dbReference type="NCBI Taxonomy" id="354355"/>
    <lineage>
        <taxon>Bacteria</taxon>
        <taxon>Pseudomonadati</taxon>
        <taxon>Bacteroidota</taxon>
        <taxon>Chitinophagia</taxon>
        <taxon>Chitinophagales</taxon>
        <taxon>Chitinophagaceae</taxon>
        <taxon>Niastella</taxon>
    </lineage>
</organism>
<keyword evidence="3" id="KW-1185">Reference proteome</keyword>
<keyword evidence="1" id="KW-0812">Transmembrane</keyword>
<evidence type="ECO:0000313" key="2">
    <source>
        <dbReference type="EMBL" id="OQP40869.1"/>
    </source>
</evidence>
<feature type="transmembrane region" description="Helical" evidence="1">
    <location>
        <begin position="134"/>
        <end position="160"/>
    </location>
</feature>
<dbReference type="EMBL" id="LVXG01000067">
    <property type="protein sequence ID" value="OQP40869.1"/>
    <property type="molecule type" value="Genomic_DNA"/>
</dbReference>
<sequence length="161" mass="17686">MEPYNQAAATPNENLFELQVDQQSISYLGETARWAKFLSIVGFVVCGIMILFALFFGSIMATIGRISSNSDSFSSALGVGNYAFSAVYIIIALLYFFPCLYLFNFSAKMQMALRNNDQTNLNTAFGNLKSCFKFVGILTIVVLSFYLLGTVVVVSVASLVK</sequence>
<dbReference type="Pfam" id="PF17319">
    <property type="entry name" value="DUF5362"/>
    <property type="match status" value="1"/>
</dbReference>
<evidence type="ECO:0000313" key="3">
    <source>
        <dbReference type="Proteomes" id="UP000192610"/>
    </source>
</evidence>
<protein>
    <recommendedName>
        <fullName evidence="4">DUF5362 domain-containing protein</fullName>
    </recommendedName>
</protein>
<dbReference type="InterPro" id="IPR035287">
    <property type="entry name" value="DUF5362"/>
</dbReference>
<keyword evidence="1" id="KW-1133">Transmembrane helix</keyword>
<evidence type="ECO:0008006" key="4">
    <source>
        <dbReference type="Google" id="ProtNLM"/>
    </source>
</evidence>
<name>A0A1V9E450_9BACT</name>
<accession>A0A1V9E450</accession>
<keyword evidence="1" id="KW-0472">Membrane</keyword>
<evidence type="ECO:0000256" key="1">
    <source>
        <dbReference type="SAM" id="Phobius"/>
    </source>
</evidence>
<dbReference type="OrthoDB" id="1121797at2"/>
<dbReference type="RefSeq" id="WP_081203851.1">
    <property type="nucleotide sequence ID" value="NZ_FOCZ01000007.1"/>
</dbReference>
<proteinExistence type="predicted"/>
<dbReference type="STRING" id="354355.SAMN05660816_04097"/>
<feature type="transmembrane region" description="Helical" evidence="1">
    <location>
        <begin position="37"/>
        <end position="63"/>
    </location>
</feature>
<feature type="transmembrane region" description="Helical" evidence="1">
    <location>
        <begin position="83"/>
        <end position="103"/>
    </location>
</feature>
<gene>
    <name evidence="2" type="ORF">A4H97_14770</name>
</gene>
<comment type="caution">
    <text evidence="2">The sequence shown here is derived from an EMBL/GenBank/DDBJ whole genome shotgun (WGS) entry which is preliminary data.</text>
</comment>